<keyword evidence="2" id="KW-1185">Reference proteome</keyword>
<protein>
    <submittedName>
        <fullName evidence="1">Vacuolar protein sorting-associated protein</fullName>
    </submittedName>
</protein>
<organism evidence="1 2">
    <name type="scientific">Corchorus olitorius</name>
    <dbReference type="NCBI Taxonomy" id="93759"/>
    <lineage>
        <taxon>Eukaryota</taxon>
        <taxon>Viridiplantae</taxon>
        <taxon>Streptophyta</taxon>
        <taxon>Embryophyta</taxon>
        <taxon>Tracheophyta</taxon>
        <taxon>Spermatophyta</taxon>
        <taxon>Magnoliopsida</taxon>
        <taxon>eudicotyledons</taxon>
        <taxon>Gunneridae</taxon>
        <taxon>Pentapetalae</taxon>
        <taxon>rosids</taxon>
        <taxon>malvids</taxon>
        <taxon>Malvales</taxon>
        <taxon>Malvaceae</taxon>
        <taxon>Grewioideae</taxon>
        <taxon>Apeibeae</taxon>
        <taxon>Corchorus</taxon>
    </lineage>
</organism>
<accession>A0A1R3HSA2</accession>
<gene>
    <name evidence="1" type="ORF">COLO4_27201</name>
</gene>
<sequence>MAASVVIPPTMDQNFWKKTAGFPPYPGALKGFIWNTTVLTSFSKKGALRI</sequence>
<comment type="caution">
    <text evidence="1">The sequence shown here is derived from an EMBL/GenBank/DDBJ whole genome shotgun (WGS) entry which is preliminary data.</text>
</comment>
<evidence type="ECO:0000313" key="1">
    <source>
        <dbReference type="EMBL" id="OMO73243.1"/>
    </source>
</evidence>
<dbReference type="Proteomes" id="UP000187203">
    <property type="component" value="Unassembled WGS sequence"/>
</dbReference>
<dbReference type="EMBL" id="AWUE01019490">
    <property type="protein sequence ID" value="OMO73243.1"/>
    <property type="molecule type" value="Genomic_DNA"/>
</dbReference>
<proteinExistence type="predicted"/>
<evidence type="ECO:0000313" key="2">
    <source>
        <dbReference type="Proteomes" id="UP000187203"/>
    </source>
</evidence>
<reference evidence="2" key="1">
    <citation type="submission" date="2013-09" db="EMBL/GenBank/DDBJ databases">
        <title>Corchorus olitorius genome sequencing.</title>
        <authorList>
            <person name="Alam M."/>
            <person name="Haque M.S."/>
            <person name="Islam M.S."/>
            <person name="Emdad E.M."/>
            <person name="Islam M.M."/>
            <person name="Ahmed B."/>
            <person name="Halim A."/>
            <person name="Hossen Q.M.M."/>
            <person name="Hossain M.Z."/>
            <person name="Ahmed R."/>
            <person name="Khan M.M."/>
            <person name="Islam R."/>
            <person name="Rashid M.M."/>
            <person name="Khan S.A."/>
            <person name="Rahman M.S."/>
            <person name="Alam M."/>
            <person name="Yahiya A.S."/>
            <person name="Khan M.S."/>
            <person name="Azam M.S."/>
            <person name="Haque T."/>
            <person name="Lashkar M.Z.H."/>
            <person name="Akhand A.I."/>
            <person name="Morshed G."/>
            <person name="Roy S."/>
            <person name="Uddin K.S."/>
            <person name="Rabeya T."/>
            <person name="Hossain A.S."/>
            <person name="Chowdhury A."/>
            <person name="Snigdha A.R."/>
            <person name="Mortoza M.S."/>
            <person name="Matin S.A."/>
            <person name="Hoque S.M.E."/>
            <person name="Islam M.K."/>
            <person name="Roy D.K."/>
            <person name="Haider R."/>
            <person name="Moosa M.M."/>
            <person name="Elias S.M."/>
            <person name="Hasan A.M."/>
            <person name="Jahan S."/>
            <person name="Shafiuddin M."/>
            <person name="Mahmood N."/>
            <person name="Shommy N.S."/>
        </authorList>
    </citation>
    <scope>NUCLEOTIDE SEQUENCE [LARGE SCALE GENOMIC DNA]</scope>
    <source>
        <strain evidence="2">cv. O-4</strain>
    </source>
</reference>
<name>A0A1R3HSA2_9ROSI</name>
<dbReference type="AlphaFoldDB" id="A0A1R3HSA2"/>